<organism evidence="1 2">
    <name type="scientific">Caerostris darwini</name>
    <dbReference type="NCBI Taxonomy" id="1538125"/>
    <lineage>
        <taxon>Eukaryota</taxon>
        <taxon>Metazoa</taxon>
        <taxon>Ecdysozoa</taxon>
        <taxon>Arthropoda</taxon>
        <taxon>Chelicerata</taxon>
        <taxon>Arachnida</taxon>
        <taxon>Araneae</taxon>
        <taxon>Araneomorphae</taxon>
        <taxon>Entelegynae</taxon>
        <taxon>Araneoidea</taxon>
        <taxon>Araneidae</taxon>
        <taxon>Caerostris</taxon>
    </lineage>
</organism>
<evidence type="ECO:0000313" key="1">
    <source>
        <dbReference type="EMBL" id="GIY04429.1"/>
    </source>
</evidence>
<name>A0AAV4Q508_9ARAC</name>
<gene>
    <name evidence="1" type="ORF">CDAR_13101</name>
</gene>
<accession>A0AAV4Q508</accession>
<sequence>MLNIPDDMSRSVRSDIILNYNEVISLAKPYAIYMDQGSRTAYHFGWQSCSIEHKKVNLTTQRRFNPNNDSTSFVIESFSVI</sequence>
<keyword evidence="2" id="KW-1185">Reference proteome</keyword>
<dbReference type="EMBL" id="BPLQ01003926">
    <property type="protein sequence ID" value="GIY04429.1"/>
    <property type="molecule type" value="Genomic_DNA"/>
</dbReference>
<dbReference type="Proteomes" id="UP001054837">
    <property type="component" value="Unassembled WGS sequence"/>
</dbReference>
<protein>
    <submittedName>
        <fullName evidence="1">Uncharacterized protein</fullName>
    </submittedName>
</protein>
<dbReference type="AlphaFoldDB" id="A0AAV4Q508"/>
<comment type="caution">
    <text evidence="1">The sequence shown here is derived from an EMBL/GenBank/DDBJ whole genome shotgun (WGS) entry which is preliminary data.</text>
</comment>
<reference evidence="1 2" key="1">
    <citation type="submission" date="2021-06" db="EMBL/GenBank/DDBJ databases">
        <title>Caerostris darwini draft genome.</title>
        <authorList>
            <person name="Kono N."/>
            <person name="Arakawa K."/>
        </authorList>
    </citation>
    <scope>NUCLEOTIDE SEQUENCE [LARGE SCALE GENOMIC DNA]</scope>
</reference>
<proteinExistence type="predicted"/>
<evidence type="ECO:0000313" key="2">
    <source>
        <dbReference type="Proteomes" id="UP001054837"/>
    </source>
</evidence>